<reference evidence="1 2" key="1">
    <citation type="submission" date="2018-06" db="EMBL/GenBank/DDBJ databases">
        <title>Comparative genomics reveals the genomic features of Rhizophagus irregularis, R. cerebriforme, R. diaphanum and Gigaspora rosea, and their symbiotic lifestyle signature.</title>
        <authorList>
            <person name="Morin E."/>
            <person name="San Clemente H."/>
            <person name="Chen E.C.H."/>
            <person name="De La Providencia I."/>
            <person name="Hainaut M."/>
            <person name="Kuo A."/>
            <person name="Kohler A."/>
            <person name="Murat C."/>
            <person name="Tang N."/>
            <person name="Roy S."/>
            <person name="Loubradou J."/>
            <person name="Henrissat B."/>
            <person name="Grigoriev I.V."/>
            <person name="Corradi N."/>
            <person name="Roux C."/>
            <person name="Martin F.M."/>
        </authorList>
    </citation>
    <scope>NUCLEOTIDE SEQUENCE [LARGE SCALE GENOMIC DNA]</scope>
    <source>
        <strain evidence="1 2">DAOM 227022</strain>
    </source>
</reference>
<organism evidence="1 2">
    <name type="scientific">Glomus cerebriforme</name>
    <dbReference type="NCBI Taxonomy" id="658196"/>
    <lineage>
        <taxon>Eukaryota</taxon>
        <taxon>Fungi</taxon>
        <taxon>Fungi incertae sedis</taxon>
        <taxon>Mucoromycota</taxon>
        <taxon>Glomeromycotina</taxon>
        <taxon>Glomeromycetes</taxon>
        <taxon>Glomerales</taxon>
        <taxon>Glomeraceae</taxon>
        <taxon>Glomus</taxon>
    </lineage>
</organism>
<evidence type="ECO:0000313" key="2">
    <source>
        <dbReference type="Proteomes" id="UP000265703"/>
    </source>
</evidence>
<comment type="caution">
    <text evidence="1">The sequence shown here is derived from an EMBL/GenBank/DDBJ whole genome shotgun (WGS) entry which is preliminary data.</text>
</comment>
<proteinExistence type="predicted"/>
<keyword evidence="2" id="KW-1185">Reference proteome</keyword>
<dbReference type="AlphaFoldDB" id="A0A397SR57"/>
<name>A0A397SR57_9GLOM</name>
<dbReference type="Proteomes" id="UP000265703">
    <property type="component" value="Unassembled WGS sequence"/>
</dbReference>
<dbReference type="EMBL" id="QKYT01000254">
    <property type="protein sequence ID" value="RIA88650.1"/>
    <property type="molecule type" value="Genomic_DNA"/>
</dbReference>
<accession>A0A397SR57</accession>
<sequence>MENRNSPNSSLHLTKDYLSIIQLIIDILELCTYLEKNILIAPMDYPGQKNVHHAVDIKHIIVKTFKTSLHIFNDYYVKNFHSSIQHQTNSFNTTQQIIHQANEKCPYCYKYLCNGIKDNCMTFQNMLNKKFDDDKESSEDLEDQMNLQDDNNDEIVSADKDINRKLEEVLELFNLYQ</sequence>
<protein>
    <submittedName>
        <fullName evidence="1">Uncharacterized protein</fullName>
    </submittedName>
</protein>
<gene>
    <name evidence="1" type="ORF">C1645_826065</name>
</gene>
<evidence type="ECO:0000313" key="1">
    <source>
        <dbReference type="EMBL" id="RIA88650.1"/>
    </source>
</evidence>